<dbReference type="OMA" id="DQCDAFY"/>
<dbReference type="GO" id="GO:0003684">
    <property type="term" value="F:damaged DNA binding"/>
    <property type="evidence" value="ECO:0000318"/>
    <property type="project" value="GO_Central"/>
</dbReference>
<dbReference type="KEGG" id="tva:4756863"/>
<dbReference type="InterPro" id="IPR007199">
    <property type="entry name" value="Rep_factor-A_N"/>
</dbReference>
<evidence type="ECO:0000256" key="9">
    <source>
        <dbReference type="ARBA" id="ARBA00058063"/>
    </source>
</evidence>
<keyword evidence="17" id="KW-1185">Reference proteome</keyword>
<keyword evidence="3 10" id="KW-0235">DNA replication</keyword>
<dbReference type="AlphaFoldDB" id="A2F7T1"/>
<evidence type="ECO:0000256" key="6">
    <source>
        <dbReference type="ARBA" id="ARBA00022833"/>
    </source>
</evidence>
<keyword evidence="6 10" id="KW-0862">Zinc</keyword>
<sequence>MSVTEDCLIGIVNNSVKPCDQIVQVIECKVTHSGQLKLALNDKVHYYSGILATQKRDLYNSGELKKFSLIKLKKYVVNNGYRQSIVILDTEVVSNDCNSILGRPQSIKVDESSSAASSNQFSGAPPPQNQPNDNLSHAPPPPAYVPPPPPPSYAPPPQPPSYQQPPPPPQYQQPPPPPQYQQPNQNQYHQQSYQQQNQNQHQNQYQYQQQRQLPQQHAIRQSQNRIIIPISALCQYTHPGWMIRVRIVSISDPRTYRNGEGKLMNITMKDDSGTSIRGTFFNENVDRWQPKLKLNNVYKVSGGRVKVANKEYNNTGNDYEISFDDATSIEDDQDDGSISTLSFNFVKLDQLAERPDNTTVDIIGWVTTSDQAVTFTSKKGNTMLKRRLEIADDTNSKIELTFFGYLANKLPEEPNYVLAAGPCRISPFRGKSLTMFDGNLQVEPAIPETNAIRAWWNQTGQFTLGEMKSLSNGDVGMGGNSQTLHLSAIDEQGLGQNEKGDYFMAYVTLAELSSNKKFCYAACPNEDCKNKGLTPNEDGTYFCEKCQQPKTPRWRWMFNTKISDFSGSLYASVIGNDQVGDLIFGKKVNELHDELADVKDEETMKFTMPLFFRNLKVRLNARLDNYGMESRIKVNIVGASEMNYAEAAKFFASEIEKQK</sequence>
<dbReference type="SUPFAM" id="SSF50249">
    <property type="entry name" value="Nucleic acid-binding proteins"/>
    <property type="match status" value="4"/>
</dbReference>
<dbReference type="STRING" id="5722.A2F7T1"/>
<dbReference type="GO" id="GO:0006289">
    <property type="term" value="P:nucleotide-excision repair"/>
    <property type="evidence" value="ECO:0000318"/>
    <property type="project" value="GO_Central"/>
</dbReference>
<reference evidence="16" key="2">
    <citation type="journal article" date="2007" name="Science">
        <title>Draft genome sequence of the sexually transmitted pathogen Trichomonas vaginalis.</title>
        <authorList>
            <person name="Carlton J.M."/>
            <person name="Hirt R.P."/>
            <person name="Silva J.C."/>
            <person name="Delcher A.L."/>
            <person name="Schatz M."/>
            <person name="Zhao Q."/>
            <person name="Wortman J.R."/>
            <person name="Bidwell S.L."/>
            <person name="Alsmark U.C.M."/>
            <person name="Besteiro S."/>
            <person name="Sicheritz-Ponten T."/>
            <person name="Noel C.J."/>
            <person name="Dacks J.B."/>
            <person name="Foster P.G."/>
            <person name="Simillion C."/>
            <person name="Van de Peer Y."/>
            <person name="Miranda-Saavedra D."/>
            <person name="Barton G.J."/>
            <person name="Westrop G.D."/>
            <person name="Mueller S."/>
            <person name="Dessi D."/>
            <person name="Fiori P.L."/>
            <person name="Ren Q."/>
            <person name="Paulsen I."/>
            <person name="Zhang H."/>
            <person name="Bastida-Corcuera F.D."/>
            <person name="Simoes-Barbosa A."/>
            <person name="Brown M.T."/>
            <person name="Hayes R.D."/>
            <person name="Mukherjee M."/>
            <person name="Okumura C.Y."/>
            <person name="Schneider R."/>
            <person name="Smith A.J."/>
            <person name="Vanacova S."/>
            <person name="Villalvazo M."/>
            <person name="Haas B.J."/>
            <person name="Pertea M."/>
            <person name="Feldblyum T.V."/>
            <person name="Utterback T.R."/>
            <person name="Shu C.L."/>
            <person name="Osoegawa K."/>
            <person name="de Jong P.J."/>
            <person name="Hrdy I."/>
            <person name="Horvathova L."/>
            <person name="Zubacova Z."/>
            <person name="Dolezal P."/>
            <person name="Malik S.B."/>
            <person name="Logsdon J.M. Jr."/>
            <person name="Henze K."/>
            <person name="Gupta A."/>
            <person name="Wang C.C."/>
            <person name="Dunne R.L."/>
            <person name="Upcroft J.A."/>
            <person name="Upcroft P."/>
            <person name="White O."/>
            <person name="Salzberg S.L."/>
            <person name="Tang P."/>
            <person name="Chiu C.-H."/>
            <person name="Lee Y.-S."/>
            <person name="Embley T.M."/>
            <person name="Coombs G.H."/>
            <person name="Mottram J.C."/>
            <person name="Tachezy J."/>
            <person name="Fraser-Liggett C.M."/>
            <person name="Johnson P.J."/>
        </authorList>
    </citation>
    <scope>NUCLEOTIDE SEQUENCE [LARGE SCALE GENOMIC DNA]</scope>
    <source>
        <strain evidence="16">G3</strain>
    </source>
</reference>
<dbReference type="Pfam" id="PF04057">
    <property type="entry name" value="Rep-A_N"/>
    <property type="match status" value="1"/>
</dbReference>
<dbReference type="InterPro" id="IPR013955">
    <property type="entry name" value="Rep_factor-A_C"/>
</dbReference>
<dbReference type="FunFam" id="2.40.50.140:FF:000090">
    <property type="entry name" value="Replication protein A subunit"/>
    <property type="match status" value="1"/>
</dbReference>
<feature type="region of interest" description="Disordered" evidence="11">
    <location>
        <begin position="108"/>
        <end position="217"/>
    </location>
</feature>
<feature type="domain" description="Replication protein A OB" evidence="15">
    <location>
        <begin position="348"/>
        <end position="437"/>
    </location>
</feature>
<dbReference type="FunFam" id="2.40.50.140:FF:000041">
    <property type="entry name" value="Replication protein A subunit"/>
    <property type="match status" value="1"/>
</dbReference>
<evidence type="ECO:0000256" key="5">
    <source>
        <dbReference type="ARBA" id="ARBA00022771"/>
    </source>
</evidence>
<dbReference type="CDD" id="cd04475">
    <property type="entry name" value="RPA1_DBD_B"/>
    <property type="match status" value="1"/>
</dbReference>
<evidence type="ECO:0000313" key="17">
    <source>
        <dbReference type="Proteomes" id="UP000001542"/>
    </source>
</evidence>
<gene>
    <name evidence="16" type="ORF">TVAG_433860</name>
</gene>
<evidence type="ECO:0000259" key="13">
    <source>
        <dbReference type="Pfam" id="PF04057"/>
    </source>
</evidence>
<evidence type="ECO:0000256" key="8">
    <source>
        <dbReference type="ARBA" id="ARBA00023242"/>
    </source>
</evidence>
<evidence type="ECO:0000259" key="12">
    <source>
        <dbReference type="Pfam" id="PF01336"/>
    </source>
</evidence>
<evidence type="ECO:0000256" key="2">
    <source>
        <dbReference type="ARBA" id="ARBA00005690"/>
    </source>
</evidence>
<dbReference type="GO" id="GO:0000724">
    <property type="term" value="P:double-strand break repair via homologous recombination"/>
    <property type="evidence" value="ECO:0000318"/>
    <property type="project" value="GO_Central"/>
</dbReference>
<keyword evidence="5 10" id="KW-0863">Zinc-finger</keyword>
<dbReference type="InterPro" id="IPR004365">
    <property type="entry name" value="NA-bd_OB_tRNA"/>
</dbReference>
<protein>
    <recommendedName>
        <fullName evidence="10">Replication protein A subunit</fullName>
    </recommendedName>
</protein>
<evidence type="ECO:0000313" key="16">
    <source>
        <dbReference type="EMBL" id="EAX99058.1"/>
    </source>
</evidence>
<feature type="compositionally biased region" description="Low complexity" evidence="11">
    <location>
        <begin position="181"/>
        <end position="216"/>
    </location>
</feature>
<evidence type="ECO:0000256" key="10">
    <source>
        <dbReference type="RuleBase" id="RU364130"/>
    </source>
</evidence>
<dbReference type="RefSeq" id="XP_001311988.1">
    <property type="nucleotide sequence ID" value="XM_001311987.1"/>
</dbReference>
<keyword evidence="7 10" id="KW-0238">DNA-binding</keyword>
<dbReference type="GO" id="GO:0043047">
    <property type="term" value="F:single-stranded telomeric DNA binding"/>
    <property type="evidence" value="ECO:0000318"/>
    <property type="project" value="GO_Central"/>
</dbReference>
<dbReference type="EMBL" id="DS113652">
    <property type="protein sequence ID" value="EAX99058.1"/>
    <property type="molecule type" value="Genomic_DNA"/>
</dbReference>
<dbReference type="InterPro" id="IPR004591">
    <property type="entry name" value="Rfa1"/>
</dbReference>
<reference evidence="16" key="1">
    <citation type="submission" date="2006-10" db="EMBL/GenBank/DDBJ databases">
        <authorList>
            <person name="Amadeo P."/>
            <person name="Zhao Q."/>
            <person name="Wortman J."/>
            <person name="Fraser-Liggett C."/>
            <person name="Carlton J."/>
        </authorList>
    </citation>
    <scope>NUCLEOTIDE SEQUENCE</scope>
    <source>
        <strain evidence="16">G3</strain>
    </source>
</reference>
<dbReference type="Pfam" id="PF16900">
    <property type="entry name" value="REPA_OB_2"/>
    <property type="match status" value="1"/>
</dbReference>
<feature type="domain" description="Replication factor A C-terminal" evidence="14">
    <location>
        <begin position="502"/>
        <end position="649"/>
    </location>
</feature>
<feature type="domain" description="Replication factor-A protein 1 N-terminal" evidence="13">
    <location>
        <begin position="3"/>
        <end position="94"/>
    </location>
</feature>
<evidence type="ECO:0000259" key="15">
    <source>
        <dbReference type="Pfam" id="PF16900"/>
    </source>
</evidence>
<evidence type="ECO:0000256" key="11">
    <source>
        <dbReference type="SAM" id="MobiDB-lite"/>
    </source>
</evidence>
<organism evidence="16 17">
    <name type="scientific">Trichomonas vaginalis (strain ATCC PRA-98 / G3)</name>
    <dbReference type="NCBI Taxonomy" id="412133"/>
    <lineage>
        <taxon>Eukaryota</taxon>
        <taxon>Metamonada</taxon>
        <taxon>Parabasalia</taxon>
        <taxon>Trichomonadida</taxon>
        <taxon>Trichomonadidae</taxon>
        <taxon>Trichomonas</taxon>
    </lineage>
</organism>
<dbReference type="GO" id="GO:0007004">
    <property type="term" value="P:telomere maintenance via telomerase"/>
    <property type="evidence" value="ECO:0000318"/>
    <property type="project" value="GO_Central"/>
</dbReference>
<dbReference type="Gene3D" id="2.40.50.140">
    <property type="entry name" value="Nucleic acid-binding proteins"/>
    <property type="match status" value="4"/>
</dbReference>
<dbReference type="InParanoid" id="A2F7T1"/>
<dbReference type="InterPro" id="IPR031657">
    <property type="entry name" value="REPA_OB_2"/>
</dbReference>
<accession>A2F7T1</accession>
<feature type="compositionally biased region" description="Pro residues" evidence="11">
    <location>
        <begin position="138"/>
        <end position="180"/>
    </location>
</feature>
<keyword evidence="8 10" id="KW-0539">Nucleus</keyword>
<dbReference type="FunFam" id="2.40.50.140:FF:000064">
    <property type="entry name" value="Replication protein A subunit"/>
    <property type="match status" value="1"/>
</dbReference>
<dbReference type="InterPro" id="IPR012340">
    <property type="entry name" value="NA-bd_OB-fold"/>
</dbReference>
<dbReference type="OrthoDB" id="1751331at2759"/>
<dbReference type="NCBIfam" id="TIGR00617">
    <property type="entry name" value="rpa1"/>
    <property type="match status" value="1"/>
</dbReference>
<evidence type="ECO:0000259" key="14">
    <source>
        <dbReference type="Pfam" id="PF08646"/>
    </source>
</evidence>
<dbReference type="GO" id="GO:0005662">
    <property type="term" value="C:DNA replication factor A complex"/>
    <property type="evidence" value="ECO:0000318"/>
    <property type="project" value="GO_Central"/>
</dbReference>
<comment type="function">
    <text evidence="9">Component of the replication protein A complex (RPA) required for DNA recombination, repair and replication. The activity of RPA is mediated by single-stranded DNA binding and protein interactions. Probably involved in repair of double-strand DNA breaks (DSBs) induced by genotoxic stresses.</text>
</comment>
<dbReference type="Pfam" id="PF08646">
    <property type="entry name" value="Rep_fac-A_C"/>
    <property type="match status" value="1"/>
</dbReference>
<evidence type="ECO:0000256" key="7">
    <source>
        <dbReference type="ARBA" id="ARBA00023125"/>
    </source>
</evidence>
<evidence type="ECO:0000256" key="4">
    <source>
        <dbReference type="ARBA" id="ARBA00022723"/>
    </source>
</evidence>
<comment type="subcellular location">
    <subcellularLocation>
        <location evidence="1 10">Nucleus</location>
    </subcellularLocation>
</comment>
<comment type="similarity">
    <text evidence="2 10">Belongs to the replication factor A protein 1 family.</text>
</comment>
<dbReference type="GO" id="GO:0006260">
    <property type="term" value="P:DNA replication"/>
    <property type="evidence" value="ECO:0000318"/>
    <property type="project" value="GO_Central"/>
</dbReference>
<dbReference type="GO" id="GO:0008270">
    <property type="term" value="F:zinc ion binding"/>
    <property type="evidence" value="ECO:0007669"/>
    <property type="project" value="UniProtKB-KW"/>
</dbReference>
<dbReference type="CDD" id="cd04476">
    <property type="entry name" value="RPA1_DBD_C"/>
    <property type="match status" value="1"/>
</dbReference>
<dbReference type="InterPro" id="IPR047192">
    <property type="entry name" value="Euk_RPA1_DBD_C"/>
</dbReference>
<dbReference type="CDD" id="cd04474">
    <property type="entry name" value="RPA1_DBD_A"/>
    <property type="match status" value="1"/>
</dbReference>
<dbReference type="Pfam" id="PF01336">
    <property type="entry name" value="tRNA_anti-codon"/>
    <property type="match status" value="1"/>
</dbReference>
<dbReference type="PANTHER" id="PTHR47165">
    <property type="entry name" value="OS03G0429900 PROTEIN"/>
    <property type="match status" value="1"/>
</dbReference>
<feature type="domain" description="OB" evidence="12">
    <location>
        <begin position="243"/>
        <end position="325"/>
    </location>
</feature>
<dbReference type="eggNOG" id="KOG0851">
    <property type="taxonomic scope" value="Eukaryota"/>
</dbReference>
<dbReference type="GO" id="GO:0051321">
    <property type="term" value="P:meiotic cell cycle"/>
    <property type="evidence" value="ECO:0000318"/>
    <property type="project" value="GO_Central"/>
</dbReference>
<dbReference type="FunFam" id="2.40.50.140:FF:000257">
    <property type="entry name" value="Replication protein A subunit"/>
    <property type="match status" value="1"/>
</dbReference>
<evidence type="ECO:0000256" key="3">
    <source>
        <dbReference type="ARBA" id="ARBA00022705"/>
    </source>
</evidence>
<dbReference type="Proteomes" id="UP000001542">
    <property type="component" value="Unassembled WGS sequence"/>
</dbReference>
<evidence type="ECO:0000256" key="1">
    <source>
        <dbReference type="ARBA" id="ARBA00004123"/>
    </source>
</evidence>
<keyword evidence="4 10" id="KW-0479">Metal-binding</keyword>
<dbReference type="VEuPathDB" id="TrichDB:TVAGG3_0247930"/>
<proteinExistence type="inferred from homology"/>
<dbReference type="PANTHER" id="PTHR47165:SF4">
    <property type="entry name" value="OS03G0429900 PROTEIN"/>
    <property type="match status" value="1"/>
</dbReference>
<name>A2F7T1_TRIV3</name>
<dbReference type="VEuPathDB" id="TrichDB:TVAG_294830"/>